<organism evidence="1 2">
    <name type="scientific">Eumeta variegata</name>
    <name type="common">Bagworm moth</name>
    <name type="synonym">Eumeta japonica</name>
    <dbReference type="NCBI Taxonomy" id="151549"/>
    <lineage>
        <taxon>Eukaryota</taxon>
        <taxon>Metazoa</taxon>
        <taxon>Ecdysozoa</taxon>
        <taxon>Arthropoda</taxon>
        <taxon>Hexapoda</taxon>
        <taxon>Insecta</taxon>
        <taxon>Pterygota</taxon>
        <taxon>Neoptera</taxon>
        <taxon>Endopterygota</taxon>
        <taxon>Lepidoptera</taxon>
        <taxon>Glossata</taxon>
        <taxon>Ditrysia</taxon>
        <taxon>Tineoidea</taxon>
        <taxon>Psychidae</taxon>
        <taxon>Oiketicinae</taxon>
        <taxon>Eumeta</taxon>
    </lineage>
</organism>
<reference evidence="1 2" key="1">
    <citation type="journal article" date="2019" name="Commun. Biol.">
        <title>The bagworm genome reveals a unique fibroin gene that provides high tensile strength.</title>
        <authorList>
            <person name="Kono N."/>
            <person name="Nakamura H."/>
            <person name="Ohtoshi R."/>
            <person name="Tomita M."/>
            <person name="Numata K."/>
            <person name="Arakawa K."/>
        </authorList>
    </citation>
    <scope>NUCLEOTIDE SEQUENCE [LARGE SCALE GENOMIC DNA]</scope>
</reference>
<gene>
    <name evidence="1" type="ORF">EVAR_21877_1</name>
</gene>
<name>A0A4C1V7I1_EUMVA</name>
<sequence length="232" mass="25959">MLSFIINDCDSRTEKDLKACEINFQKVNTDEDVVKSLMTQNRHIAEGLDWDKERAKVCYRRRARNDLECHPVLESPPVQCSRCLGCEHSKQYSKDVSDKCAHCGRTTSLLSASPEAQLRVQYPSQIRRDSSGKSGVLLATGTLNSLTRTQMAGGSSAEKTSDHLSLRFIQFNLQQSKLATSELLVEAERQKIAVGLVQEPYIGNIGEQRRYLGCRVVQKATLRRGPVKAAMI</sequence>
<dbReference type="Proteomes" id="UP000299102">
    <property type="component" value="Unassembled WGS sequence"/>
</dbReference>
<keyword evidence="2" id="KW-1185">Reference proteome</keyword>
<dbReference type="AlphaFoldDB" id="A0A4C1V7I1"/>
<protein>
    <submittedName>
        <fullName evidence="1">Uncharacterized protein</fullName>
    </submittedName>
</protein>
<dbReference type="OrthoDB" id="8063754at2759"/>
<dbReference type="EMBL" id="BGZK01000294">
    <property type="protein sequence ID" value="GBP34811.1"/>
    <property type="molecule type" value="Genomic_DNA"/>
</dbReference>
<evidence type="ECO:0000313" key="1">
    <source>
        <dbReference type="EMBL" id="GBP34811.1"/>
    </source>
</evidence>
<proteinExistence type="predicted"/>
<accession>A0A4C1V7I1</accession>
<comment type="caution">
    <text evidence="1">The sequence shown here is derived from an EMBL/GenBank/DDBJ whole genome shotgun (WGS) entry which is preliminary data.</text>
</comment>
<evidence type="ECO:0000313" key="2">
    <source>
        <dbReference type="Proteomes" id="UP000299102"/>
    </source>
</evidence>